<evidence type="ECO:0000256" key="2">
    <source>
        <dbReference type="ARBA" id="ARBA00022737"/>
    </source>
</evidence>
<evidence type="ECO:0000259" key="4">
    <source>
        <dbReference type="Pfam" id="PF23414"/>
    </source>
</evidence>
<dbReference type="InterPro" id="IPR050630">
    <property type="entry name" value="WD_repeat_EMAP"/>
</dbReference>
<accession>A0AAW0XR23</accession>
<dbReference type="SUPFAM" id="SSF63829">
    <property type="entry name" value="Calcium-dependent phosphotriesterase"/>
    <property type="match status" value="1"/>
</dbReference>
<keyword evidence="6" id="KW-1185">Reference proteome</keyword>
<dbReference type="AlphaFoldDB" id="A0AAW0XR23"/>
<feature type="repeat" description="WD" evidence="3">
    <location>
        <begin position="92"/>
        <end position="124"/>
    </location>
</feature>
<comment type="caution">
    <text evidence="5">The sequence shown here is derived from an EMBL/GenBank/DDBJ whole genome shotgun (WGS) entry which is preliminary data.</text>
</comment>
<organism evidence="5 6">
    <name type="scientific">Cherax quadricarinatus</name>
    <name type="common">Australian red claw crayfish</name>
    <dbReference type="NCBI Taxonomy" id="27406"/>
    <lineage>
        <taxon>Eukaryota</taxon>
        <taxon>Metazoa</taxon>
        <taxon>Ecdysozoa</taxon>
        <taxon>Arthropoda</taxon>
        <taxon>Crustacea</taxon>
        <taxon>Multicrustacea</taxon>
        <taxon>Malacostraca</taxon>
        <taxon>Eumalacostraca</taxon>
        <taxon>Eucarida</taxon>
        <taxon>Decapoda</taxon>
        <taxon>Pleocyemata</taxon>
        <taxon>Astacidea</taxon>
        <taxon>Parastacoidea</taxon>
        <taxon>Parastacidae</taxon>
        <taxon>Cherax</taxon>
    </lineage>
</organism>
<dbReference type="PANTHER" id="PTHR13720:SF33">
    <property type="entry name" value="HELP DOMAIN-CONTAINING PROTEIN"/>
    <property type="match status" value="1"/>
</dbReference>
<dbReference type="InterPro" id="IPR055442">
    <property type="entry name" value="Beta-prop_EML-like_2nd"/>
</dbReference>
<dbReference type="EMBL" id="JARKIK010000016">
    <property type="protein sequence ID" value="KAK8747000.1"/>
    <property type="molecule type" value="Genomic_DNA"/>
</dbReference>
<dbReference type="Gene3D" id="2.130.10.10">
    <property type="entry name" value="YVTN repeat-like/Quinoprotein amine dehydrogenase"/>
    <property type="match status" value="2"/>
</dbReference>
<dbReference type="SUPFAM" id="SSF50978">
    <property type="entry name" value="WD40 repeat-like"/>
    <property type="match status" value="1"/>
</dbReference>
<dbReference type="SMART" id="SM00320">
    <property type="entry name" value="WD40"/>
    <property type="match status" value="4"/>
</dbReference>
<dbReference type="PANTHER" id="PTHR13720">
    <property type="entry name" value="WD-40 REPEAT PROTEIN"/>
    <property type="match status" value="1"/>
</dbReference>
<dbReference type="PROSITE" id="PS50294">
    <property type="entry name" value="WD_REPEATS_REGION"/>
    <property type="match status" value="1"/>
</dbReference>
<keyword evidence="2" id="KW-0677">Repeat</keyword>
<dbReference type="InterPro" id="IPR036322">
    <property type="entry name" value="WD40_repeat_dom_sf"/>
</dbReference>
<dbReference type="Pfam" id="PF00400">
    <property type="entry name" value="WD40"/>
    <property type="match status" value="1"/>
</dbReference>
<evidence type="ECO:0000313" key="5">
    <source>
        <dbReference type="EMBL" id="KAK8747000.1"/>
    </source>
</evidence>
<evidence type="ECO:0000256" key="3">
    <source>
        <dbReference type="PROSITE-ProRule" id="PRU00221"/>
    </source>
</evidence>
<dbReference type="PROSITE" id="PS50082">
    <property type="entry name" value="WD_REPEATS_2"/>
    <property type="match status" value="1"/>
</dbReference>
<feature type="domain" description="EML-like second beta-propeller" evidence="4">
    <location>
        <begin position="2"/>
        <end position="125"/>
    </location>
</feature>
<dbReference type="Proteomes" id="UP001445076">
    <property type="component" value="Unassembled WGS sequence"/>
</dbReference>
<gene>
    <name evidence="5" type="ORF">OTU49_016939</name>
</gene>
<proteinExistence type="predicted"/>
<evidence type="ECO:0000313" key="6">
    <source>
        <dbReference type="Proteomes" id="UP001445076"/>
    </source>
</evidence>
<protein>
    <recommendedName>
        <fullName evidence="4">EML-like second beta-propeller domain-containing protein</fullName>
    </recommendedName>
</protein>
<name>A0AAW0XR23_CHEQU</name>
<evidence type="ECO:0000256" key="1">
    <source>
        <dbReference type="ARBA" id="ARBA00022574"/>
    </source>
</evidence>
<feature type="non-terminal residue" evidence="5">
    <location>
        <position position="1"/>
    </location>
</feature>
<sequence length="518" mass="55362">TGAGEQLFYEAPHGTHQLIPENTNTELAWASPLTCPLDATVEGVWAPHMDLTDINAVATAHNLPLVATASDDQGLVSLFRYPCQGEQKCRQYGGHSAHVTNVRWTYDDSKLVTTGGGDTSVIVWALTLRDPPTSPHLQNDAQAINDLPNEDMTLLDVESAGLDDDIVVRAATTRESKASKTGKTQAVQHGSNFATHLRSMPTLTPDDKMVFYCSGSIVGRLNVAEGGEVEGQNVGHGDHKSFVTALTVSPAEPVMVATAQLGMAEDTQEDKAEFALVHVWSASDGSTAAVLRGGPEALITSLTFSPSGRFLASLADASIVHVFNWIKGVHIGHIELKAGMVTTMAHSSETTLTVLTPRTVLFLDLVGNSLVTTRGHVTPDLLPHDVAFNGLGVSPDGHVYVGCNDGSIVEWKGRTATRRVAPPDDSEIITPVRMSIAVGQGAIFTACRLDSVIVVRCYTTDSDELRFFSDSHITAPTGNWTPISARLGAALLVLGSRKNHPFIILDLKSGKFTLIEHV</sequence>
<dbReference type="InterPro" id="IPR015943">
    <property type="entry name" value="WD40/YVTN_repeat-like_dom_sf"/>
</dbReference>
<dbReference type="Pfam" id="PF23414">
    <property type="entry name" value="Beta-prop_EML_2"/>
    <property type="match status" value="1"/>
</dbReference>
<reference evidence="5 6" key="1">
    <citation type="journal article" date="2024" name="BMC Genomics">
        <title>Genome assembly of redclaw crayfish (Cherax quadricarinatus) provides insights into its immune adaptation and hypoxia tolerance.</title>
        <authorList>
            <person name="Liu Z."/>
            <person name="Zheng J."/>
            <person name="Li H."/>
            <person name="Fang K."/>
            <person name="Wang S."/>
            <person name="He J."/>
            <person name="Zhou D."/>
            <person name="Weng S."/>
            <person name="Chi M."/>
            <person name="Gu Z."/>
            <person name="He J."/>
            <person name="Li F."/>
            <person name="Wang M."/>
        </authorList>
    </citation>
    <scope>NUCLEOTIDE SEQUENCE [LARGE SCALE GENOMIC DNA]</scope>
    <source>
        <strain evidence="5">ZL_2023a</strain>
    </source>
</reference>
<keyword evidence="1 3" id="KW-0853">WD repeat</keyword>
<dbReference type="InterPro" id="IPR001680">
    <property type="entry name" value="WD40_rpt"/>
</dbReference>